<name>A0A840QEQ1_9PSEU</name>
<keyword evidence="5" id="KW-1185">Reference proteome</keyword>
<evidence type="ECO:0000313" key="5">
    <source>
        <dbReference type="Proteomes" id="UP000584374"/>
    </source>
</evidence>
<reference evidence="4 5" key="1">
    <citation type="submission" date="2020-08" db="EMBL/GenBank/DDBJ databases">
        <title>Sequencing the genomes of 1000 actinobacteria strains.</title>
        <authorList>
            <person name="Klenk H.-P."/>
        </authorList>
    </citation>
    <scope>NUCLEOTIDE SEQUENCE [LARGE SCALE GENOMIC DNA]</scope>
    <source>
        <strain evidence="4 5">DSM 45584</strain>
    </source>
</reference>
<dbReference type="InterPro" id="IPR001155">
    <property type="entry name" value="OxRdtase_FMN_N"/>
</dbReference>
<dbReference type="PANTHER" id="PTHR43656">
    <property type="entry name" value="BINDING OXIDOREDUCTASE, PUTATIVE (AFU_ORTHOLOGUE AFUA_2G08260)-RELATED"/>
    <property type="match status" value="1"/>
</dbReference>
<feature type="domain" description="NADH:flavin oxidoreductase/NADH oxidase N-terminal" evidence="3">
    <location>
        <begin position="9"/>
        <end position="345"/>
    </location>
</feature>
<protein>
    <submittedName>
        <fullName evidence="4">2,4-dienoyl-CoA reductase (NADPH2)</fullName>
        <ecNumber evidence="4">1.3.1.34</ecNumber>
    </submittedName>
</protein>
<evidence type="ECO:0000313" key="4">
    <source>
        <dbReference type="EMBL" id="MBB5156965.1"/>
    </source>
</evidence>
<dbReference type="PANTHER" id="PTHR43656:SF2">
    <property type="entry name" value="BINDING OXIDOREDUCTASE, PUTATIVE (AFU_ORTHOLOGUE AFUA_2G08260)-RELATED"/>
    <property type="match status" value="1"/>
</dbReference>
<dbReference type="Pfam" id="PF00724">
    <property type="entry name" value="Oxidored_FMN"/>
    <property type="match status" value="1"/>
</dbReference>
<sequence length="383" mass="40951">MTAPTTTGKLFSSLRIGSREARNRVVFAPMSVCYGDEAGQVSDAEVEHYARRARGGAGIVVTENFAISTAGRQMPRQTLVAGEEHLPGLARLASAITAHGALAIVQIVHAGRYAGPWDVYDQARRLAPSAVPFELTPGRIETPAEITDEEIRRSIAEFGRAAELCQRAGFDGVDIHGAQGFLISGFLSPLTNRRTDRWGGSFDNRARFALEVVREVRRRTRPDFLVGMHLISDELVDGGWSIDDAVRLAPLLEDEGVQFLFAIPATFETLRLPANQGLFARRGYGGSASSALAAAVSIPVIANGGLGDPSDAEEVLEHDNVAAVGLARALFADPDWPRKVAAGQPVRHCACSPPICARTQLTGAVCAAWPAPAAERGYFGLDD</sequence>
<proteinExistence type="predicted"/>
<evidence type="ECO:0000259" key="3">
    <source>
        <dbReference type="Pfam" id="PF00724"/>
    </source>
</evidence>
<dbReference type="InterPro" id="IPR013785">
    <property type="entry name" value="Aldolase_TIM"/>
</dbReference>
<dbReference type="RefSeq" id="WP_184727997.1">
    <property type="nucleotide sequence ID" value="NZ_JACHIW010000001.1"/>
</dbReference>
<dbReference type="SUPFAM" id="SSF51395">
    <property type="entry name" value="FMN-linked oxidoreductases"/>
    <property type="match status" value="1"/>
</dbReference>
<organism evidence="4 5">
    <name type="scientific">Saccharopolyspora phatthalungensis</name>
    <dbReference type="NCBI Taxonomy" id="664693"/>
    <lineage>
        <taxon>Bacteria</taxon>
        <taxon>Bacillati</taxon>
        <taxon>Actinomycetota</taxon>
        <taxon>Actinomycetes</taxon>
        <taxon>Pseudonocardiales</taxon>
        <taxon>Pseudonocardiaceae</taxon>
        <taxon>Saccharopolyspora</taxon>
    </lineage>
</organism>
<accession>A0A840QEQ1</accession>
<evidence type="ECO:0000256" key="2">
    <source>
        <dbReference type="ARBA" id="ARBA00023002"/>
    </source>
</evidence>
<gene>
    <name evidence="4" type="ORF">BJ970_004499</name>
</gene>
<dbReference type="EMBL" id="JACHIW010000001">
    <property type="protein sequence ID" value="MBB5156965.1"/>
    <property type="molecule type" value="Genomic_DNA"/>
</dbReference>
<evidence type="ECO:0000256" key="1">
    <source>
        <dbReference type="ARBA" id="ARBA00022630"/>
    </source>
</evidence>
<comment type="caution">
    <text evidence="4">The sequence shown here is derived from an EMBL/GenBank/DDBJ whole genome shotgun (WGS) entry which is preliminary data.</text>
</comment>
<dbReference type="AlphaFoldDB" id="A0A840QEQ1"/>
<dbReference type="Proteomes" id="UP000584374">
    <property type="component" value="Unassembled WGS sequence"/>
</dbReference>
<dbReference type="CDD" id="cd02803">
    <property type="entry name" value="OYE_like_FMN_family"/>
    <property type="match status" value="1"/>
</dbReference>
<keyword evidence="2 4" id="KW-0560">Oxidoreductase</keyword>
<dbReference type="Gene3D" id="3.20.20.70">
    <property type="entry name" value="Aldolase class I"/>
    <property type="match status" value="1"/>
</dbReference>
<dbReference type="GO" id="GO:0010181">
    <property type="term" value="F:FMN binding"/>
    <property type="evidence" value="ECO:0007669"/>
    <property type="project" value="InterPro"/>
</dbReference>
<keyword evidence="1" id="KW-0285">Flavoprotein</keyword>
<dbReference type="GO" id="GO:0008670">
    <property type="term" value="F:2,4-dienoyl-CoA reductase (NADPH) activity"/>
    <property type="evidence" value="ECO:0007669"/>
    <property type="project" value="UniProtKB-EC"/>
</dbReference>
<dbReference type="InterPro" id="IPR051799">
    <property type="entry name" value="NADH_flavin_oxidoreductase"/>
</dbReference>
<dbReference type="EC" id="1.3.1.34" evidence="4"/>